<dbReference type="KEGG" id="hdi:HDIA_1298"/>
<feature type="signal peptide" evidence="2">
    <location>
        <begin position="1"/>
        <end position="23"/>
    </location>
</feature>
<sequence>MKKIMYGAAIATVAMFSVAPAFANGVQICDLAPNLEICQALPGNGAPLPIAALGLPIAAGLFAYAKRKQAR</sequence>
<keyword evidence="4" id="KW-1185">Reference proteome</keyword>
<evidence type="ECO:0000313" key="4">
    <source>
        <dbReference type="Proteomes" id="UP000223606"/>
    </source>
</evidence>
<protein>
    <recommendedName>
        <fullName evidence="5">VPEID-CTERM protein sorting domain protein</fullName>
    </recommendedName>
</protein>
<dbReference type="Proteomes" id="UP000223606">
    <property type="component" value="Chromosome 1"/>
</dbReference>
<gene>
    <name evidence="3" type="ORF">HDIA_1298</name>
</gene>
<reference evidence="4" key="1">
    <citation type="submission" date="2017-09" db="EMBL/GenBank/DDBJ databases">
        <title>Genome sequence of Nannocystis excedens DSM 71.</title>
        <authorList>
            <person name="Blom J."/>
        </authorList>
    </citation>
    <scope>NUCLEOTIDE SEQUENCE [LARGE SCALE GENOMIC DNA]</scope>
    <source>
        <strain evidence="4">type strain: E19</strain>
    </source>
</reference>
<feature type="transmembrane region" description="Helical" evidence="1">
    <location>
        <begin position="47"/>
        <end position="65"/>
    </location>
</feature>
<keyword evidence="1" id="KW-0472">Membrane</keyword>
<evidence type="ECO:0000256" key="1">
    <source>
        <dbReference type="SAM" id="Phobius"/>
    </source>
</evidence>
<dbReference type="EMBL" id="LT960614">
    <property type="protein sequence ID" value="SON54839.1"/>
    <property type="molecule type" value="Genomic_DNA"/>
</dbReference>
<keyword evidence="2" id="KW-0732">Signal</keyword>
<proteinExistence type="predicted"/>
<name>A0A2C9D3T2_9HYPH</name>
<keyword evidence="1" id="KW-0812">Transmembrane</keyword>
<feature type="chain" id="PRO_5013129997" description="VPEID-CTERM protein sorting domain protein" evidence="2">
    <location>
        <begin position="24"/>
        <end position="71"/>
    </location>
</feature>
<organism evidence="3 4">
    <name type="scientific">Hartmannibacter diazotrophicus</name>
    <dbReference type="NCBI Taxonomy" id="1482074"/>
    <lineage>
        <taxon>Bacteria</taxon>
        <taxon>Pseudomonadati</taxon>
        <taxon>Pseudomonadota</taxon>
        <taxon>Alphaproteobacteria</taxon>
        <taxon>Hyphomicrobiales</taxon>
        <taxon>Pleomorphomonadaceae</taxon>
        <taxon>Hartmannibacter</taxon>
    </lineage>
</organism>
<evidence type="ECO:0008006" key="5">
    <source>
        <dbReference type="Google" id="ProtNLM"/>
    </source>
</evidence>
<dbReference type="RefSeq" id="WP_157775386.1">
    <property type="nucleotide sequence ID" value="NZ_LT960614.1"/>
</dbReference>
<evidence type="ECO:0000256" key="2">
    <source>
        <dbReference type="SAM" id="SignalP"/>
    </source>
</evidence>
<keyword evidence="1" id="KW-1133">Transmembrane helix</keyword>
<evidence type="ECO:0000313" key="3">
    <source>
        <dbReference type="EMBL" id="SON54839.1"/>
    </source>
</evidence>
<accession>A0A2C9D3T2</accession>
<dbReference type="AlphaFoldDB" id="A0A2C9D3T2"/>